<accession>A0A7D5M3L4</accession>
<reference evidence="2 3" key="1">
    <citation type="submission" date="2018-02" db="EMBL/GenBank/DDBJ databases">
        <title>Complete genome of Nitrosopumilus cobalaminigenes HCA1.</title>
        <authorList>
            <person name="Qin W."/>
            <person name="Zheng Y."/>
            <person name="Stahl D.A."/>
        </authorList>
    </citation>
    <scope>NUCLEOTIDE SEQUENCE [LARGE SCALE GENOMIC DNA]</scope>
    <source>
        <strain evidence="2 3">HCA1</strain>
    </source>
</reference>
<dbReference type="GeneID" id="56060114"/>
<dbReference type="RefSeq" id="WP_179360705.1">
    <property type="nucleotide sequence ID" value="NZ_CP026993.1"/>
</dbReference>
<dbReference type="InterPro" id="IPR010895">
    <property type="entry name" value="CHRD"/>
</dbReference>
<dbReference type="Pfam" id="PF07452">
    <property type="entry name" value="CHRD"/>
    <property type="match status" value="1"/>
</dbReference>
<protein>
    <recommendedName>
        <fullName evidence="1">CHRD domain-containing protein</fullName>
    </recommendedName>
</protein>
<organism evidence="2 3">
    <name type="scientific">Nitrosopumilus cobalaminigenes</name>
    <dbReference type="NCBI Taxonomy" id="1470066"/>
    <lineage>
        <taxon>Archaea</taxon>
        <taxon>Nitrososphaerota</taxon>
        <taxon>Nitrososphaeria</taxon>
        <taxon>Nitrosopumilales</taxon>
        <taxon>Nitrosopumilaceae</taxon>
        <taxon>Nitrosopumilus</taxon>
    </lineage>
</organism>
<name>A0A7D5M3L4_9ARCH</name>
<evidence type="ECO:0000259" key="1">
    <source>
        <dbReference type="Pfam" id="PF07452"/>
    </source>
</evidence>
<evidence type="ECO:0000313" key="2">
    <source>
        <dbReference type="EMBL" id="QLH03588.1"/>
    </source>
</evidence>
<dbReference type="EMBL" id="CP026993">
    <property type="protein sequence ID" value="QLH03588.1"/>
    <property type="molecule type" value="Genomic_DNA"/>
</dbReference>
<dbReference type="Proteomes" id="UP000509771">
    <property type="component" value="Chromosome"/>
</dbReference>
<proteinExistence type="predicted"/>
<keyword evidence="3" id="KW-1185">Reference proteome</keyword>
<dbReference type="AlphaFoldDB" id="A0A7D5M3L4"/>
<dbReference type="KEGG" id="ncl:C5F47_08580"/>
<feature type="domain" description="CHRD" evidence="1">
    <location>
        <begin position="51"/>
        <end position="181"/>
    </location>
</feature>
<dbReference type="OrthoDB" id="3007at2157"/>
<sequence length="220" mass="23825">MQTKTNLLVFSLAAILSLSVVAMGDLPQAVADKDHDDDHEKKLNFKKKPSFTATLSTVPSTPEGFEGTATAKFWLDKDGDALKYKITIENMDISGGATSDVSDDVTKLHLHESHHGAHVLNVYKAPGEDDDNLVVKPTKGIIKGIWDDGDENQTYGGHNNSETLTSQLKNLCEGDLFTMIHGVGGVGVLKGDIEPTSDGEKICKKLDKKGLLESPIEEEH</sequence>
<evidence type="ECO:0000313" key="3">
    <source>
        <dbReference type="Proteomes" id="UP000509771"/>
    </source>
</evidence>
<gene>
    <name evidence="2" type="ORF">C5F47_08580</name>
</gene>